<dbReference type="Proteomes" id="UP001300763">
    <property type="component" value="Unassembled WGS sequence"/>
</dbReference>
<keyword evidence="3" id="KW-1185">Reference proteome</keyword>
<organism evidence="2 3">
    <name type="scientific">Actinomycetospora lemnae</name>
    <dbReference type="NCBI Taxonomy" id="3019891"/>
    <lineage>
        <taxon>Bacteria</taxon>
        <taxon>Bacillati</taxon>
        <taxon>Actinomycetota</taxon>
        <taxon>Actinomycetes</taxon>
        <taxon>Pseudonocardiales</taxon>
        <taxon>Pseudonocardiaceae</taxon>
        <taxon>Actinomycetospora</taxon>
    </lineage>
</organism>
<name>A0ABT5SYK6_9PSEU</name>
<evidence type="ECO:0000313" key="3">
    <source>
        <dbReference type="Proteomes" id="UP001300763"/>
    </source>
</evidence>
<accession>A0ABT5SYK6</accession>
<feature type="region of interest" description="Disordered" evidence="1">
    <location>
        <begin position="1"/>
        <end position="25"/>
    </location>
</feature>
<dbReference type="RefSeq" id="WP_274202353.1">
    <property type="nucleotide sequence ID" value="NZ_JAQZAO010000009.1"/>
</dbReference>
<dbReference type="EMBL" id="JAQZAO010000009">
    <property type="protein sequence ID" value="MDD7967834.1"/>
    <property type="molecule type" value="Genomic_DNA"/>
</dbReference>
<reference evidence="2 3" key="1">
    <citation type="submission" date="2023-02" db="EMBL/GenBank/DDBJ databases">
        <title>Genome sequencing required for Actinomycetospora new species description.</title>
        <authorList>
            <person name="Saimee Y."/>
            <person name="Duangmal K."/>
        </authorList>
    </citation>
    <scope>NUCLEOTIDE SEQUENCE [LARGE SCALE GENOMIC DNA]</scope>
    <source>
        <strain evidence="2 3">DW7H6</strain>
    </source>
</reference>
<protein>
    <submittedName>
        <fullName evidence="2">DUF5994 family protein</fullName>
    </submittedName>
</protein>
<proteinExistence type="predicted"/>
<dbReference type="Pfam" id="PF19457">
    <property type="entry name" value="DUF5994"/>
    <property type="match status" value="1"/>
</dbReference>
<evidence type="ECO:0000313" key="2">
    <source>
        <dbReference type="EMBL" id="MDD7967834.1"/>
    </source>
</evidence>
<evidence type="ECO:0000256" key="1">
    <source>
        <dbReference type="SAM" id="MobiDB-lite"/>
    </source>
</evidence>
<gene>
    <name evidence="2" type="ORF">PGB27_21040</name>
</gene>
<comment type="caution">
    <text evidence="2">The sequence shown here is derived from an EMBL/GenBank/DDBJ whole genome shotgun (WGS) entry which is preliminary data.</text>
</comment>
<dbReference type="InterPro" id="IPR046036">
    <property type="entry name" value="DUF5994"/>
</dbReference>
<sequence>MSPAPSTPTPTVAGPADDVTPSGRLRLKPVAPVSGHVDGGWWPHSRDLPAELPTMLTELGLRVGPVARVSYHLGGWDRAPRRLPSSRVRLEGFRTTDPHTLTVVGATGARIVLLVVPPETSGPAAEAALDAASEAGDRHATAELLAAGPGTASS</sequence>